<evidence type="ECO:0000313" key="3">
    <source>
        <dbReference type="Proteomes" id="UP001500928"/>
    </source>
</evidence>
<protein>
    <submittedName>
        <fullName evidence="2">Uncharacterized protein</fullName>
    </submittedName>
</protein>
<dbReference type="Proteomes" id="UP001500928">
    <property type="component" value="Unassembled WGS sequence"/>
</dbReference>
<gene>
    <name evidence="2" type="ORF">GCM10023200_05700</name>
</gene>
<sequence>MGHHSRGRSPRAAGSHRAERAGAVAREPGSPVDPVPATGVGDRDLADLADAARTARRTGWPFGSEVLASADTRPSAVPSLPTTPTEQPPAGPRPRRYATSQPTAPFEAVRSA</sequence>
<comment type="caution">
    <text evidence="2">The sequence shown here is derived from an EMBL/GenBank/DDBJ whole genome shotgun (WGS) entry which is preliminary data.</text>
</comment>
<keyword evidence="3" id="KW-1185">Reference proteome</keyword>
<accession>A0ABP9A927</accession>
<evidence type="ECO:0000313" key="2">
    <source>
        <dbReference type="EMBL" id="GAA4775903.1"/>
    </source>
</evidence>
<feature type="region of interest" description="Disordered" evidence="1">
    <location>
        <begin position="1"/>
        <end position="112"/>
    </location>
</feature>
<dbReference type="EMBL" id="BAABHO010000003">
    <property type="protein sequence ID" value="GAA4775903.1"/>
    <property type="molecule type" value="Genomic_DNA"/>
</dbReference>
<evidence type="ECO:0000256" key="1">
    <source>
        <dbReference type="SAM" id="MobiDB-lite"/>
    </source>
</evidence>
<proteinExistence type="predicted"/>
<organism evidence="2 3">
    <name type="scientific">Actinomycetospora chlora</name>
    <dbReference type="NCBI Taxonomy" id="663608"/>
    <lineage>
        <taxon>Bacteria</taxon>
        <taxon>Bacillati</taxon>
        <taxon>Actinomycetota</taxon>
        <taxon>Actinomycetes</taxon>
        <taxon>Pseudonocardiales</taxon>
        <taxon>Pseudonocardiaceae</taxon>
        <taxon>Actinomycetospora</taxon>
    </lineage>
</organism>
<reference evidence="3" key="1">
    <citation type="journal article" date="2019" name="Int. J. Syst. Evol. Microbiol.">
        <title>The Global Catalogue of Microorganisms (GCM) 10K type strain sequencing project: providing services to taxonomists for standard genome sequencing and annotation.</title>
        <authorList>
            <consortium name="The Broad Institute Genomics Platform"/>
            <consortium name="The Broad Institute Genome Sequencing Center for Infectious Disease"/>
            <person name="Wu L."/>
            <person name="Ma J."/>
        </authorList>
    </citation>
    <scope>NUCLEOTIDE SEQUENCE [LARGE SCALE GENOMIC DNA]</scope>
    <source>
        <strain evidence="3">JCM 17979</strain>
    </source>
</reference>
<name>A0ABP9A927_9PSEU</name>